<dbReference type="InterPro" id="IPR011990">
    <property type="entry name" value="TPR-like_helical_dom_sf"/>
</dbReference>
<dbReference type="InterPro" id="IPR046960">
    <property type="entry name" value="PPR_At4g14850-like_plant"/>
</dbReference>
<evidence type="ECO:0000313" key="3">
    <source>
        <dbReference type="Proteomes" id="UP001370490"/>
    </source>
</evidence>
<proteinExistence type="predicted"/>
<organism evidence="2 3">
    <name type="scientific">Dillenia turbinata</name>
    <dbReference type="NCBI Taxonomy" id="194707"/>
    <lineage>
        <taxon>Eukaryota</taxon>
        <taxon>Viridiplantae</taxon>
        <taxon>Streptophyta</taxon>
        <taxon>Embryophyta</taxon>
        <taxon>Tracheophyta</taxon>
        <taxon>Spermatophyta</taxon>
        <taxon>Magnoliopsida</taxon>
        <taxon>eudicotyledons</taxon>
        <taxon>Gunneridae</taxon>
        <taxon>Pentapetalae</taxon>
        <taxon>Dilleniales</taxon>
        <taxon>Dilleniaceae</taxon>
        <taxon>Dillenia</taxon>
    </lineage>
</organism>
<dbReference type="PANTHER" id="PTHR47926">
    <property type="entry name" value="PENTATRICOPEPTIDE REPEAT-CONTAINING PROTEIN"/>
    <property type="match status" value="1"/>
</dbReference>
<dbReference type="PANTHER" id="PTHR47926:SF472">
    <property type="entry name" value="REPEAT (PPR) SUPERFAMILY PROTEIN, PUTATIVE-RELATED"/>
    <property type="match status" value="1"/>
</dbReference>
<dbReference type="GO" id="GO:0003723">
    <property type="term" value="F:RNA binding"/>
    <property type="evidence" value="ECO:0007669"/>
    <property type="project" value="InterPro"/>
</dbReference>
<dbReference type="Proteomes" id="UP001370490">
    <property type="component" value="Unassembled WGS sequence"/>
</dbReference>
<dbReference type="InterPro" id="IPR002885">
    <property type="entry name" value="PPR_rpt"/>
</dbReference>
<reference evidence="2 3" key="1">
    <citation type="submission" date="2023-12" db="EMBL/GenBank/DDBJ databases">
        <title>A high-quality genome assembly for Dillenia turbinata (Dilleniales).</title>
        <authorList>
            <person name="Chanderbali A."/>
        </authorList>
    </citation>
    <scope>NUCLEOTIDE SEQUENCE [LARGE SCALE GENOMIC DNA]</scope>
    <source>
        <strain evidence="2">LSX21</strain>
        <tissue evidence="2">Leaf</tissue>
    </source>
</reference>
<dbReference type="EMBL" id="JBAMMX010000004">
    <property type="protein sequence ID" value="KAK6942894.1"/>
    <property type="molecule type" value="Genomic_DNA"/>
</dbReference>
<evidence type="ECO:0000256" key="1">
    <source>
        <dbReference type="ARBA" id="ARBA00022737"/>
    </source>
</evidence>
<protein>
    <submittedName>
        <fullName evidence="2">Pentatricopeptide repeat</fullName>
    </submittedName>
</protein>
<dbReference type="GO" id="GO:0009451">
    <property type="term" value="P:RNA modification"/>
    <property type="evidence" value="ECO:0007669"/>
    <property type="project" value="InterPro"/>
</dbReference>
<gene>
    <name evidence="2" type="ORF">RJ641_028271</name>
</gene>
<name>A0AAN8VYX6_9MAGN</name>
<sequence length="268" mass="30307">MQACGQLKNLSFGMDVHKYVTENGIEMDVLLFTSKIGFYAKCGDLDSARIHFGKSERDEDTYDAIISGYMIHGYNNRHDETPEQLCEMQAFGLRSNSVTFSSIVPAFSFFLNLKSGKEIHAYVIRDSYNPNIYVLTAIVDIYAKLRSVIIWTAVISAYSAHGDANMASAFFYEMLDYVTQLDPPAAEHFACMAGVLSQTERLSEVSEFISEMPIETNAKVWEALLNGASVYEKHRQRSGDALLVQDYFFCSLWEFPIVEKLVSIILDR</sequence>
<evidence type="ECO:0000313" key="2">
    <source>
        <dbReference type="EMBL" id="KAK6942894.1"/>
    </source>
</evidence>
<keyword evidence="1" id="KW-0677">Repeat</keyword>
<keyword evidence="3" id="KW-1185">Reference proteome</keyword>
<dbReference type="Gene3D" id="1.25.40.10">
    <property type="entry name" value="Tetratricopeptide repeat domain"/>
    <property type="match status" value="2"/>
</dbReference>
<accession>A0AAN8VYX6</accession>
<dbReference type="Pfam" id="PF01535">
    <property type="entry name" value="PPR"/>
    <property type="match status" value="1"/>
</dbReference>
<dbReference type="AlphaFoldDB" id="A0AAN8VYX6"/>
<comment type="caution">
    <text evidence="2">The sequence shown here is derived from an EMBL/GenBank/DDBJ whole genome shotgun (WGS) entry which is preliminary data.</text>
</comment>